<reference evidence="2" key="1">
    <citation type="submission" date="2021-04" db="EMBL/GenBank/DDBJ databases">
        <authorList>
            <person name="Pira H."/>
            <person name="Risdian C."/>
            <person name="Wink J."/>
        </authorList>
    </citation>
    <scope>NUCLEOTIDE SEQUENCE</scope>
    <source>
        <strain evidence="2">WHY3</strain>
    </source>
</reference>
<keyword evidence="3" id="KW-1185">Reference proteome</keyword>
<proteinExistence type="predicted"/>
<name>A0A9X1JPB9_9FLAO</name>
<comment type="caution">
    <text evidence="2">The sequence shown here is derived from an EMBL/GenBank/DDBJ whole genome shotgun (WGS) entry which is preliminary data.</text>
</comment>
<sequence>MKVLKLFIFAFICCGVTEAQETQVDFNNPLGLKMETEYASNNEEISDILSFEGIDYLKLKFSDEKLKGKSYKLTVKEIWNGKVKSESVVVDSKTLGVKQFETINDSVLSFKVISKLTSDNQLKMTFKFPRFGITKKFDAIKSDDYSLRNLADESDLEIGYNKAFYLLAYILPYEREDGSKSWCQVGSSGDDIEKWGEEYGIKHYLLFEMKFE</sequence>
<dbReference type="RefSeq" id="WP_218547749.1">
    <property type="nucleotide sequence ID" value="NZ_JAGSPD010000017.1"/>
</dbReference>
<organism evidence="2 3">
    <name type="scientific">Winogradskyella luteola</name>
    <dbReference type="NCBI Taxonomy" id="2828330"/>
    <lineage>
        <taxon>Bacteria</taxon>
        <taxon>Pseudomonadati</taxon>
        <taxon>Bacteroidota</taxon>
        <taxon>Flavobacteriia</taxon>
        <taxon>Flavobacteriales</taxon>
        <taxon>Flavobacteriaceae</taxon>
        <taxon>Winogradskyella</taxon>
    </lineage>
</organism>
<dbReference type="AlphaFoldDB" id="A0A9X1JPB9"/>
<evidence type="ECO:0000256" key="1">
    <source>
        <dbReference type="SAM" id="SignalP"/>
    </source>
</evidence>
<accession>A0A9X1JPB9</accession>
<protein>
    <submittedName>
        <fullName evidence="2">Uncharacterized protein</fullName>
    </submittedName>
</protein>
<feature type="chain" id="PRO_5040966787" evidence="1">
    <location>
        <begin position="20"/>
        <end position="212"/>
    </location>
</feature>
<gene>
    <name evidence="2" type="ORF">KCG49_15285</name>
</gene>
<keyword evidence="1" id="KW-0732">Signal</keyword>
<dbReference type="EMBL" id="JAGSPD010000017">
    <property type="protein sequence ID" value="MBV7270550.1"/>
    <property type="molecule type" value="Genomic_DNA"/>
</dbReference>
<evidence type="ECO:0000313" key="3">
    <source>
        <dbReference type="Proteomes" id="UP001138894"/>
    </source>
</evidence>
<evidence type="ECO:0000313" key="2">
    <source>
        <dbReference type="EMBL" id="MBV7270550.1"/>
    </source>
</evidence>
<feature type="signal peptide" evidence="1">
    <location>
        <begin position="1"/>
        <end position="19"/>
    </location>
</feature>
<dbReference type="Proteomes" id="UP001138894">
    <property type="component" value="Unassembled WGS sequence"/>
</dbReference>